<accession>K4KM85</accession>
<feature type="binding site" evidence="8">
    <location>
        <position position="55"/>
    </location>
    <ligand>
        <name>ATP</name>
        <dbReference type="ChEBI" id="CHEBI:30616"/>
    </ligand>
</feature>
<evidence type="ECO:0000256" key="5">
    <source>
        <dbReference type="ARBA" id="ARBA00022756"/>
    </source>
</evidence>
<comment type="caution">
    <text evidence="8">Lacks conserved residue(s) required for the propagation of feature annotation.</text>
</comment>
<dbReference type="Pfam" id="PF13500">
    <property type="entry name" value="AAA_26"/>
    <property type="match status" value="1"/>
</dbReference>
<evidence type="ECO:0000256" key="4">
    <source>
        <dbReference type="ARBA" id="ARBA00022741"/>
    </source>
</evidence>
<keyword evidence="1 8" id="KW-0963">Cytoplasm</keyword>
<gene>
    <name evidence="8 9" type="primary">bioD</name>
    <name evidence="9" type="ordered locus">M5M_09960</name>
</gene>
<dbReference type="NCBIfam" id="TIGR00347">
    <property type="entry name" value="bioD"/>
    <property type="match status" value="1"/>
</dbReference>
<dbReference type="PANTHER" id="PTHR43210:SF5">
    <property type="entry name" value="DETHIOBIOTIN SYNTHETASE"/>
    <property type="match status" value="1"/>
</dbReference>
<dbReference type="HOGENOM" id="CLU_072551_0_0_6"/>
<feature type="binding site" evidence="8">
    <location>
        <begin position="177"/>
        <end position="178"/>
    </location>
    <ligand>
        <name>ATP</name>
        <dbReference type="ChEBI" id="CHEBI:30616"/>
    </ligand>
</feature>
<proteinExistence type="inferred from homology"/>
<keyword evidence="5 8" id="KW-0093">Biotin biosynthesis</keyword>
<comment type="function">
    <text evidence="8">Catalyzes a mechanistically unusual reaction, the ATP-dependent insertion of CO2 between the N7 and N8 nitrogen atoms of 7,8-diaminopelargonic acid (DAPA, also called 7,8-diammoniononanoate) to form a ureido ring.</text>
</comment>
<dbReference type="eggNOG" id="COG0132">
    <property type="taxonomic scope" value="Bacteria"/>
</dbReference>
<feature type="binding site" evidence="8">
    <location>
        <begin position="206"/>
        <end position="208"/>
    </location>
    <ligand>
        <name>ATP</name>
        <dbReference type="ChEBI" id="CHEBI:30616"/>
    </ligand>
</feature>
<dbReference type="SUPFAM" id="SSF52540">
    <property type="entry name" value="P-loop containing nucleoside triphosphate hydrolases"/>
    <property type="match status" value="1"/>
</dbReference>
<comment type="catalytic activity">
    <reaction evidence="8">
        <text>(7R,8S)-7,8-diammoniononanoate + CO2 + ATP = (4R,5S)-dethiobiotin + ADP + phosphate + 3 H(+)</text>
        <dbReference type="Rhea" id="RHEA:15805"/>
        <dbReference type="ChEBI" id="CHEBI:15378"/>
        <dbReference type="ChEBI" id="CHEBI:16526"/>
        <dbReference type="ChEBI" id="CHEBI:30616"/>
        <dbReference type="ChEBI" id="CHEBI:43474"/>
        <dbReference type="ChEBI" id="CHEBI:149469"/>
        <dbReference type="ChEBI" id="CHEBI:149473"/>
        <dbReference type="ChEBI" id="CHEBI:456216"/>
        <dbReference type="EC" id="6.3.3.3"/>
    </reaction>
</comment>
<dbReference type="EC" id="6.3.3.3" evidence="8"/>
<dbReference type="RefSeq" id="WP_015047337.1">
    <property type="nucleotide sequence ID" value="NC_018868.3"/>
</dbReference>
<dbReference type="EMBL" id="CP003746">
    <property type="protein sequence ID" value="AFU99173.1"/>
    <property type="molecule type" value="Genomic_DNA"/>
</dbReference>
<evidence type="ECO:0000256" key="8">
    <source>
        <dbReference type="HAMAP-Rule" id="MF_00336"/>
    </source>
</evidence>
<comment type="pathway">
    <text evidence="8">Cofactor biosynthesis; biotin biosynthesis; biotin from 7,8-diaminononanoate: step 1/2.</text>
</comment>
<keyword evidence="10" id="KW-1185">Reference proteome</keyword>
<feature type="active site" evidence="8">
    <location>
        <position position="38"/>
    </location>
</feature>
<feature type="binding site" evidence="8">
    <location>
        <position position="55"/>
    </location>
    <ligand>
        <name>Mg(2+)</name>
        <dbReference type="ChEBI" id="CHEBI:18420"/>
    </ligand>
</feature>
<dbReference type="GO" id="GO:0009102">
    <property type="term" value="P:biotin biosynthetic process"/>
    <property type="evidence" value="ECO:0007669"/>
    <property type="project" value="UniProtKB-UniRule"/>
</dbReference>
<comment type="subcellular location">
    <subcellularLocation>
        <location evidence="8">Cytoplasm</location>
    </subcellularLocation>
</comment>
<feature type="binding site" evidence="8">
    <location>
        <position position="17"/>
    </location>
    <ligand>
        <name>Mg(2+)</name>
        <dbReference type="ChEBI" id="CHEBI:18420"/>
    </ligand>
</feature>
<dbReference type="KEGG" id="saga:M5M_09960"/>
<keyword evidence="3 8" id="KW-0479">Metal-binding</keyword>
<protein>
    <recommendedName>
        <fullName evidence="8">ATP-dependent dethiobiotin synthetase BioD</fullName>
        <ecNumber evidence="8">6.3.3.3</ecNumber>
    </recommendedName>
    <alternativeName>
        <fullName evidence="8">DTB synthetase</fullName>
        <shortName evidence="8">DTBS</shortName>
    </alternativeName>
    <alternativeName>
        <fullName evidence="8">Dethiobiotin synthase</fullName>
    </alternativeName>
</protein>
<dbReference type="CDD" id="cd03109">
    <property type="entry name" value="DTBS"/>
    <property type="match status" value="1"/>
</dbReference>
<evidence type="ECO:0000256" key="7">
    <source>
        <dbReference type="ARBA" id="ARBA00022842"/>
    </source>
</evidence>
<keyword evidence="6 8" id="KW-0067">ATP-binding</keyword>
<dbReference type="InterPro" id="IPR004472">
    <property type="entry name" value="DTB_synth_BioD"/>
</dbReference>
<name>K4KM85_SIMAS</name>
<dbReference type="GO" id="GO:0005524">
    <property type="term" value="F:ATP binding"/>
    <property type="evidence" value="ECO:0007669"/>
    <property type="project" value="UniProtKB-UniRule"/>
</dbReference>
<evidence type="ECO:0000313" key="9">
    <source>
        <dbReference type="EMBL" id="AFU99173.1"/>
    </source>
</evidence>
<dbReference type="GO" id="GO:0004141">
    <property type="term" value="F:dethiobiotin synthase activity"/>
    <property type="evidence" value="ECO:0007669"/>
    <property type="project" value="UniProtKB-UniRule"/>
</dbReference>
<dbReference type="AlphaFoldDB" id="K4KM85"/>
<keyword evidence="2 8" id="KW-0436">Ligase</keyword>
<evidence type="ECO:0000256" key="2">
    <source>
        <dbReference type="ARBA" id="ARBA00022598"/>
    </source>
</evidence>
<dbReference type="STRING" id="1117647.M5M_09960"/>
<comment type="similarity">
    <text evidence="8">Belongs to the dethiobiotin synthetase family.</text>
</comment>
<dbReference type="Proteomes" id="UP000000466">
    <property type="component" value="Chromosome"/>
</dbReference>
<keyword evidence="4 8" id="KW-0547">Nucleotide-binding</keyword>
<dbReference type="GO" id="GO:0000287">
    <property type="term" value="F:magnesium ion binding"/>
    <property type="evidence" value="ECO:0007669"/>
    <property type="project" value="UniProtKB-UniRule"/>
</dbReference>
<dbReference type="PIRSF" id="PIRSF006755">
    <property type="entry name" value="DTB_synth"/>
    <property type="match status" value="1"/>
</dbReference>
<keyword evidence="7 8" id="KW-0460">Magnesium</keyword>
<feature type="binding site" evidence="8">
    <location>
        <begin position="117"/>
        <end position="120"/>
    </location>
    <ligand>
        <name>ATP</name>
        <dbReference type="ChEBI" id="CHEBI:30616"/>
    </ligand>
</feature>
<dbReference type="PANTHER" id="PTHR43210">
    <property type="entry name" value="DETHIOBIOTIN SYNTHETASE"/>
    <property type="match status" value="1"/>
</dbReference>
<dbReference type="InterPro" id="IPR027417">
    <property type="entry name" value="P-loop_NTPase"/>
</dbReference>
<comment type="cofactor">
    <cofactor evidence="8">
        <name>Mg(2+)</name>
        <dbReference type="ChEBI" id="CHEBI:18420"/>
    </cofactor>
</comment>
<feature type="binding site" evidence="8">
    <location>
        <begin position="13"/>
        <end position="18"/>
    </location>
    <ligand>
        <name>ATP</name>
        <dbReference type="ChEBI" id="CHEBI:30616"/>
    </ligand>
</feature>
<evidence type="ECO:0000256" key="3">
    <source>
        <dbReference type="ARBA" id="ARBA00022723"/>
    </source>
</evidence>
<dbReference type="HAMAP" id="MF_00336">
    <property type="entry name" value="BioD"/>
    <property type="match status" value="1"/>
</dbReference>
<sequence length="227" mass="23487">MTKTFFITGTDTDAGKTLVASGLLAAAKAKGLSTAAVKPVAAGCESTADGLRNSDALALLAQCTRPLSYDQVNPIALAPPIAPHIAAQEAGRVLNVDRLVGLCRGVMAERADLTVIEGAGGWRVPLNPSHTLADLAKALNAPVILVVGMKLGCISHALLTFEAIVRDGLPVAGWVASCIDPHMQVLEQNIHSLQSRLPVPLLGVIPHLVNASAEQAATHLSLDKLGL</sequence>
<evidence type="ECO:0000256" key="1">
    <source>
        <dbReference type="ARBA" id="ARBA00022490"/>
    </source>
</evidence>
<evidence type="ECO:0000313" key="10">
    <source>
        <dbReference type="Proteomes" id="UP000000466"/>
    </source>
</evidence>
<feature type="binding site" evidence="8">
    <location>
        <position position="117"/>
    </location>
    <ligand>
        <name>Mg(2+)</name>
        <dbReference type="ChEBI" id="CHEBI:18420"/>
    </ligand>
</feature>
<dbReference type="FunFam" id="3.40.50.300:FF:000292">
    <property type="entry name" value="ATP-dependent dethiobiotin synthetase BioD"/>
    <property type="match status" value="1"/>
</dbReference>
<dbReference type="Gene3D" id="3.40.50.300">
    <property type="entry name" value="P-loop containing nucleotide triphosphate hydrolases"/>
    <property type="match status" value="1"/>
</dbReference>
<comment type="subunit">
    <text evidence="8">Homodimer.</text>
</comment>
<dbReference type="OrthoDB" id="9802097at2"/>
<dbReference type="GO" id="GO:0042803">
    <property type="term" value="F:protein homodimerization activity"/>
    <property type="evidence" value="ECO:0007669"/>
    <property type="project" value="UniProtKB-ARBA"/>
</dbReference>
<dbReference type="GO" id="GO:0005829">
    <property type="term" value="C:cytosol"/>
    <property type="evidence" value="ECO:0007669"/>
    <property type="project" value="TreeGrafter"/>
</dbReference>
<evidence type="ECO:0000256" key="6">
    <source>
        <dbReference type="ARBA" id="ARBA00022840"/>
    </source>
</evidence>
<organism evidence="9 10">
    <name type="scientific">Simiduia agarivorans (strain DSM 21679 / JCM 13881 / BCRC 17597 / SA1)</name>
    <dbReference type="NCBI Taxonomy" id="1117647"/>
    <lineage>
        <taxon>Bacteria</taxon>
        <taxon>Pseudomonadati</taxon>
        <taxon>Pseudomonadota</taxon>
        <taxon>Gammaproteobacteria</taxon>
        <taxon>Cellvibrionales</taxon>
        <taxon>Cellvibrionaceae</taxon>
        <taxon>Simiduia</taxon>
    </lineage>
</organism>
<reference evidence="9 10" key="1">
    <citation type="journal article" date="2013" name="Genome Announc.">
        <title>Complete genome sequence of Simiduia agarivorans SA1(T), a marine bacterium able to degrade a variety of polysaccharides.</title>
        <authorList>
            <person name="Lin S.Y."/>
            <person name="Shieh W.Y."/>
            <person name="Chen J.S."/>
            <person name="Tang S.L."/>
        </authorList>
    </citation>
    <scope>NUCLEOTIDE SEQUENCE [LARGE SCALE GENOMIC DNA]</scope>
    <source>
        <strain evidence="10">DSM 21679 / JCM 13881 / BCRC 17597 / SA1</strain>
    </source>
</reference>
<dbReference type="UniPathway" id="UPA00078">
    <property type="reaction ID" value="UER00161"/>
</dbReference>